<dbReference type="Proteomes" id="UP000032811">
    <property type="component" value="Chromosome 1"/>
</dbReference>
<accession>A0ABM9RMM6</accession>
<evidence type="ECO:0000313" key="1">
    <source>
        <dbReference type="EMBL" id="CEJ73285.1"/>
    </source>
</evidence>
<name>A0ABM9RMM6_PARSO</name>
<proteinExistence type="predicted"/>
<reference evidence="1 2" key="1">
    <citation type="submission" date="2014-11" db="EMBL/GenBank/DDBJ databases">
        <authorList>
            <person name="Aslett M.A."/>
            <person name="De Silva N."/>
        </authorList>
    </citation>
    <scope>NUCLEOTIDE SEQUENCE [LARGE SCALE GENOMIC DNA]</scope>
    <source>
        <strain evidence="1 2">ATCC9714</strain>
    </source>
</reference>
<keyword evidence="2" id="KW-1185">Reference proteome</keyword>
<protein>
    <submittedName>
        <fullName evidence="1">Uncharacterized protein</fullName>
    </submittedName>
</protein>
<evidence type="ECO:0000313" key="2">
    <source>
        <dbReference type="Proteomes" id="UP000032811"/>
    </source>
</evidence>
<organism evidence="1 2">
    <name type="scientific">Paraclostridium sordellii</name>
    <name type="common">Clostridium sordellii</name>
    <dbReference type="NCBI Taxonomy" id="1505"/>
    <lineage>
        <taxon>Bacteria</taxon>
        <taxon>Bacillati</taxon>
        <taxon>Bacillota</taxon>
        <taxon>Clostridia</taxon>
        <taxon>Peptostreptococcales</taxon>
        <taxon>Peptostreptococcaceae</taxon>
        <taxon>Paraclostridium</taxon>
    </lineage>
</organism>
<dbReference type="RefSeq" id="WP_054630291.1">
    <property type="nucleotide sequence ID" value="NZ_CDLJ01000002.1"/>
</dbReference>
<dbReference type="EMBL" id="LN679998">
    <property type="protein sequence ID" value="CEJ73285.1"/>
    <property type="molecule type" value="Genomic_DNA"/>
</dbReference>
<sequence>MSNIENINGTVYINEIQKLKETEYYLRKKRSEEHKKNLDLNNFKYQTITSDLGYKIDIPLHFEKKETVNDKCFDTIFLEKDKEYNLYNIKTQGFFIEIPGECVSLISIESILKHMTNIEETIDYENENVSGKLVKTKPSNGIKDYILITKVERGIYELKVSVDEFLKEDYEKVALNIINSFKKI</sequence>
<gene>
    <name evidence="1" type="ORF">ATCC9714_11731</name>
</gene>
<dbReference type="GeneID" id="97537035"/>